<sequence>MDVQLPPVAAEIRIGKLSRPQRTGDTVATLQHMQKMIGASNFAVLRILGQGLPSTRRLSCALSNWADQAEHRTHLLLEAYGEELVAHLEASTLPVVWEGEEAGRIAATELPPFAECFSPSRLAASGIAFPVRLGTNGNGFIVFTGTSLNFGSDVVLDLHMRAHQVMIDLLGTDAKRLQLAEKLNEREIVCLQMAGDGCISESIAEKLGLSVHTVNAYLGTATAKLDAVNRIQAIAKAIRFGYIR</sequence>
<dbReference type="InterPro" id="IPR016032">
    <property type="entry name" value="Sig_transdc_resp-reg_C-effctor"/>
</dbReference>
<protein>
    <submittedName>
        <fullName evidence="5">Transcriptional regulator VisR</fullName>
    </submittedName>
</protein>
<dbReference type="Proteomes" id="UP001597173">
    <property type="component" value="Unassembled WGS sequence"/>
</dbReference>
<accession>A0ABW3YWZ7</accession>
<evidence type="ECO:0000256" key="2">
    <source>
        <dbReference type="ARBA" id="ARBA00023125"/>
    </source>
</evidence>
<gene>
    <name evidence="5" type="primary">visR</name>
    <name evidence="5" type="ORF">ACFQ33_10925</name>
</gene>
<reference evidence="6" key="1">
    <citation type="journal article" date="2019" name="Int. J. Syst. Evol. Microbiol.">
        <title>The Global Catalogue of Microorganisms (GCM) 10K type strain sequencing project: providing services to taxonomists for standard genome sequencing and annotation.</title>
        <authorList>
            <consortium name="The Broad Institute Genomics Platform"/>
            <consortium name="The Broad Institute Genome Sequencing Center for Infectious Disease"/>
            <person name="Wu L."/>
            <person name="Ma J."/>
        </authorList>
    </citation>
    <scope>NUCLEOTIDE SEQUENCE [LARGE SCALE GENOMIC DNA]</scope>
    <source>
        <strain evidence="6">CCUG 55609</strain>
    </source>
</reference>
<dbReference type="NCBIfam" id="NF047403">
    <property type="entry name" value="TransRegVisR"/>
    <property type="match status" value="1"/>
</dbReference>
<dbReference type="EMBL" id="JBHTNF010000005">
    <property type="protein sequence ID" value="MFD1328404.1"/>
    <property type="molecule type" value="Genomic_DNA"/>
</dbReference>
<evidence type="ECO:0000259" key="4">
    <source>
        <dbReference type="PROSITE" id="PS50043"/>
    </source>
</evidence>
<feature type="domain" description="HTH luxR-type" evidence="4">
    <location>
        <begin position="176"/>
        <end position="241"/>
    </location>
</feature>
<keyword evidence="3" id="KW-0804">Transcription</keyword>
<dbReference type="PRINTS" id="PR00038">
    <property type="entry name" value="HTHLUXR"/>
</dbReference>
<name>A0ABW3YWZ7_MYCRA</name>
<dbReference type="Pfam" id="PF00196">
    <property type="entry name" value="GerE"/>
    <property type="match status" value="1"/>
</dbReference>
<evidence type="ECO:0000313" key="5">
    <source>
        <dbReference type="EMBL" id="MFD1328404.1"/>
    </source>
</evidence>
<dbReference type="SUPFAM" id="SSF46894">
    <property type="entry name" value="C-terminal effector domain of the bipartite response regulators"/>
    <property type="match status" value="1"/>
</dbReference>
<evidence type="ECO:0000313" key="6">
    <source>
        <dbReference type="Proteomes" id="UP001597173"/>
    </source>
</evidence>
<dbReference type="SMART" id="SM00421">
    <property type="entry name" value="HTH_LUXR"/>
    <property type="match status" value="1"/>
</dbReference>
<dbReference type="CDD" id="cd06170">
    <property type="entry name" value="LuxR_C_like"/>
    <property type="match status" value="1"/>
</dbReference>
<keyword evidence="6" id="KW-1185">Reference proteome</keyword>
<proteinExistence type="predicted"/>
<dbReference type="InterPro" id="IPR000792">
    <property type="entry name" value="Tscrpt_reg_LuxR_C"/>
</dbReference>
<keyword evidence="2" id="KW-0238">DNA-binding</keyword>
<evidence type="ECO:0000256" key="3">
    <source>
        <dbReference type="ARBA" id="ARBA00023163"/>
    </source>
</evidence>
<dbReference type="InterPro" id="IPR036388">
    <property type="entry name" value="WH-like_DNA-bd_sf"/>
</dbReference>
<dbReference type="PANTHER" id="PTHR44688">
    <property type="entry name" value="DNA-BINDING TRANSCRIPTIONAL ACTIVATOR DEVR_DOSR"/>
    <property type="match status" value="1"/>
</dbReference>
<comment type="caution">
    <text evidence="5">The sequence shown here is derived from an EMBL/GenBank/DDBJ whole genome shotgun (WGS) entry which is preliminary data.</text>
</comment>
<dbReference type="Gene3D" id="1.10.10.10">
    <property type="entry name" value="Winged helix-like DNA-binding domain superfamily/Winged helix DNA-binding domain"/>
    <property type="match status" value="1"/>
</dbReference>
<evidence type="ECO:0000256" key="1">
    <source>
        <dbReference type="ARBA" id="ARBA00023015"/>
    </source>
</evidence>
<organism evidence="5 6">
    <name type="scientific">Mycoplana ramosa</name>
    <name type="common">Mycoplana bullata</name>
    <dbReference type="NCBI Taxonomy" id="40837"/>
    <lineage>
        <taxon>Bacteria</taxon>
        <taxon>Pseudomonadati</taxon>
        <taxon>Pseudomonadota</taxon>
        <taxon>Alphaproteobacteria</taxon>
        <taxon>Hyphomicrobiales</taxon>
        <taxon>Rhizobiaceae</taxon>
        <taxon>Mycoplana</taxon>
    </lineage>
</organism>
<dbReference type="PROSITE" id="PS50043">
    <property type="entry name" value="HTH_LUXR_2"/>
    <property type="match status" value="1"/>
</dbReference>
<dbReference type="PANTHER" id="PTHR44688:SF25">
    <property type="entry name" value="HTH LUXR-TYPE DOMAIN-CONTAINING PROTEIN"/>
    <property type="match status" value="1"/>
</dbReference>
<keyword evidence="1" id="KW-0805">Transcription regulation</keyword>
<dbReference type="RefSeq" id="WP_374838681.1">
    <property type="nucleotide sequence ID" value="NZ_JBHEEW010000007.1"/>
</dbReference>